<dbReference type="InterPro" id="IPR003594">
    <property type="entry name" value="HATPase_dom"/>
</dbReference>
<evidence type="ECO:0000256" key="3">
    <source>
        <dbReference type="ARBA" id="ARBA00012438"/>
    </source>
</evidence>
<feature type="transmembrane region" description="Helical" evidence="10">
    <location>
        <begin position="57"/>
        <end position="77"/>
    </location>
</feature>
<feature type="transmembrane region" description="Helical" evidence="10">
    <location>
        <begin position="125"/>
        <end position="147"/>
    </location>
</feature>
<dbReference type="PRINTS" id="PR00344">
    <property type="entry name" value="BCTRLSENSOR"/>
</dbReference>
<dbReference type="GO" id="GO:0005524">
    <property type="term" value="F:ATP binding"/>
    <property type="evidence" value="ECO:0007669"/>
    <property type="project" value="UniProtKB-KW"/>
</dbReference>
<dbReference type="GO" id="GO:0000155">
    <property type="term" value="F:phosphorelay sensor kinase activity"/>
    <property type="evidence" value="ECO:0007669"/>
    <property type="project" value="InterPro"/>
</dbReference>
<evidence type="ECO:0000256" key="8">
    <source>
        <dbReference type="ARBA" id="ARBA00022840"/>
    </source>
</evidence>
<evidence type="ECO:0000256" key="7">
    <source>
        <dbReference type="ARBA" id="ARBA00022777"/>
    </source>
</evidence>
<dbReference type="AlphaFoldDB" id="A0AA45LB20"/>
<feature type="transmembrane region" description="Helical" evidence="10">
    <location>
        <begin position="159"/>
        <end position="184"/>
    </location>
</feature>
<feature type="transmembrane region" description="Helical" evidence="10">
    <location>
        <begin position="25"/>
        <end position="45"/>
    </location>
</feature>
<evidence type="ECO:0000256" key="10">
    <source>
        <dbReference type="SAM" id="Phobius"/>
    </source>
</evidence>
<evidence type="ECO:0000256" key="6">
    <source>
        <dbReference type="ARBA" id="ARBA00022741"/>
    </source>
</evidence>
<dbReference type="GO" id="GO:0005886">
    <property type="term" value="C:plasma membrane"/>
    <property type="evidence" value="ECO:0007669"/>
    <property type="project" value="UniProtKB-SubCell"/>
</dbReference>
<dbReference type="InterPro" id="IPR036890">
    <property type="entry name" value="HATPase_C_sf"/>
</dbReference>
<dbReference type="SMART" id="SM00091">
    <property type="entry name" value="PAS"/>
    <property type="match status" value="2"/>
</dbReference>
<proteinExistence type="predicted"/>
<keyword evidence="9" id="KW-0902">Two-component regulatory system</keyword>
<keyword evidence="5" id="KW-0808">Transferase</keyword>
<feature type="domain" description="PAC" evidence="13">
    <location>
        <begin position="278"/>
        <end position="328"/>
    </location>
</feature>
<evidence type="ECO:0000313" key="15">
    <source>
        <dbReference type="Proteomes" id="UP000677152"/>
    </source>
</evidence>
<dbReference type="SMART" id="SM00387">
    <property type="entry name" value="HATPase_c"/>
    <property type="match status" value="1"/>
</dbReference>
<evidence type="ECO:0000256" key="9">
    <source>
        <dbReference type="ARBA" id="ARBA00023012"/>
    </source>
</evidence>
<dbReference type="InterPro" id="IPR013656">
    <property type="entry name" value="PAS_4"/>
</dbReference>
<dbReference type="Pfam" id="PF08448">
    <property type="entry name" value="PAS_4"/>
    <property type="match status" value="1"/>
</dbReference>
<comment type="subcellular location">
    <subcellularLocation>
        <location evidence="2">Cell membrane</location>
    </subcellularLocation>
</comment>
<keyword evidence="10" id="KW-1133">Transmembrane helix</keyword>
<dbReference type="Gene3D" id="1.10.287.130">
    <property type="match status" value="1"/>
</dbReference>
<dbReference type="EC" id="2.7.13.3" evidence="3"/>
<evidence type="ECO:0000256" key="2">
    <source>
        <dbReference type="ARBA" id="ARBA00004236"/>
    </source>
</evidence>
<evidence type="ECO:0000259" key="12">
    <source>
        <dbReference type="PROSITE" id="PS50112"/>
    </source>
</evidence>
<dbReference type="CDD" id="cd00082">
    <property type="entry name" value="HisKA"/>
    <property type="match status" value="1"/>
</dbReference>
<dbReference type="Pfam" id="PF13426">
    <property type="entry name" value="PAS_9"/>
    <property type="match status" value="1"/>
</dbReference>
<gene>
    <name evidence="14" type="ORF">KCV87_08175</name>
</gene>
<keyword evidence="10" id="KW-0472">Membrane</keyword>
<evidence type="ECO:0000259" key="13">
    <source>
        <dbReference type="PROSITE" id="PS50113"/>
    </source>
</evidence>
<dbReference type="NCBIfam" id="TIGR00229">
    <property type="entry name" value="sensory_box"/>
    <property type="match status" value="1"/>
</dbReference>
<name>A0AA45LB20_9PSEU</name>
<keyword evidence="7" id="KW-0418">Kinase</keyword>
<dbReference type="Gene3D" id="3.30.450.20">
    <property type="entry name" value="PAS domain"/>
    <property type="match status" value="2"/>
</dbReference>
<feature type="domain" description="Histidine kinase" evidence="11">
    <location>
        <begin position="484"/>
        <end position="746"/>
    </location>
</feature>
<dbReference type="PROSITE" id="PS50113">
    <property type="entry name" value="PAC"/>
    <property type="match status" value="1"/>
</dbReference>
<dbReference type="Gene3D" id="3.30.565.10">
    <property type="entry name" value="Histidine kinase-like ATPase, C-terminal domain"/>
    <property type="match status" value="1"/>
</dbReference>
<dbReference type="PANTHER" id="PTHR43065">
    <property type="entry name" value="SENSOR HISTIDINE KINASE"/>
    <property type="match status" value="1"/>
</dbReference>
<dbReference type="InterPro" id="IPR004358">
    <property type="entry name" value="Sig_transdc_His_kin-like_C"/>
</dbReference>
<dbReference type="SUPFAM" id="SSF55785">
    <property type="entry name" value="PYP-like sensor domain (PAS domain)"/>
    <property type="match status" value="2"/>
</dbReference>
<accession>A0AA45LB20</accession>
<keyword evidence="4" id="KW-0597">Phosphoprotein</keyword>
<dbReference type="Proteomes" id="UP000677152">
    <property type="component" value="Chromosome"/>
</dbReference>
<keyword evidence="8" id="KW-0067">ATP-binding</keyword>
<dbReference type="InterPro" id="IPR000014">
    <property type="entry name" value="PAS"/>
</dbReference>
<dbReference type="EMBL" id="CP073249">
    <property type="protein sequence ID" value="QUF06025.1"/>
    <property type="molecule type" value="Genomic_DNA"/>
</dbReference>
<evidence type="ECO:0000256" key="5">
    <source>
        <dbReference type="ARBA" id="ARBA00022679"/>
    </source>
</evidence>
<dbReference type="InterPro" id="IPR035965">
    <property type="entry name" value="PAS-like_dom_sf"/>
</dbReference>
<organism evidence="14 15">
    <name type="scientific">Actinosynnema pretiosum subsp. pretiosum</name>
    <dbReference type="NCBI Taxonomy" id="103721"/>
    <lineage>
        <taxon>Bacteria</taxon>
        <taxon>Bacillati</taxon>
        <taxon>Actinomycetota</taxon>
        <taxon>Actinomycetes</taxon>
        <taxon>Pseudonocardiales</taxon>
        <taxon>Pseudonocardiaceae</taxon>
        <taxon>Actinosynnema</taxon>
    </lineage>
</organism>
<evidence type="ECO:0000313" key="14">
    <source>
        <dbReference type="EMBL" id="QUF06025.1"/>
    </source>
</evidence>
<keyword evidence="6" id="KW-0547">Nucleotide-binding</keyword>
<feature type="transmembrane region" description="Helical" evidence="10">
    <location>
        <begin position="84"/>
        <end position="105"/>
    </location>
</feature>
<evidence type="ECO:0000256" key="4">
    <source>
        <dbReference type="ARBA" id="ARBA00022553"/>
    </source>
</evidence>
<dbReference type="InterPro" id="IPR000700">
    <property type="entry name" value="PAS-assoc_C"/>
</dbReference>
<dbReference type="SUPFAM" id="SSF47384">
    <property type="entry name" value="Homodimeric domain of signal transducing histidine kinase"/>
    <property type="match status" value="1"/>
</dbReference>
<dbReference type="CDD" id="cd00130">
    <property type="entry name" value="PAS"/>
    <property type="match status" value="1"/>
</dbReference>
<evidence type="ECO:0000256" key="1">
    <source>
        <dbReference type="ARBA" id="ARBA00000085"/>
    </source>
</evidence>
<reference evidence="14" key="1">
    <citation type="submission" date="2021-04" db="EMBL/GenBank/DDBJ databases">
        <title>Genomic sequence of Actinosynnema pretiosum subsp. pretiosum ATCC 31280 (C-14919).</title>
        <authorList>
            <person name="Bai L."/>
            <person name="Wang X."/>
            <person name="Xiao Y."/>
        </authorList>
    </citation>
    <scope>NUCLEOTIDE SEQUENCE</scope>
    <source>
        <strain evidence="14">ATCC 31280</strain>
    </source>
</reference>
<feature type="domain" description="PAS" evidence="12">
    <location>
        <begin position="198"/>
        <end position="244"/>
    </location>
</feature>
<dbReference type="PANTHER" id="PTHR43065:SF46">
    <property type="entry name" value="C4-DICARBOXYLATE TRANSPORT SENSOR PROTEIN DCTB"/>
    <property type="match status" value="1"/>
</dbReference>
<dbReference type="PROSITE" id="PS50112">
    <property type="entry name" value="PAS"/>
    <property type="match status" value="1"/>
</dbReference>
<dbReference type="InterPro" id="IPR005467">
    <property type="entry name" value="His_kinase_dom"/>
</dbReference>
<dbReference type="Pfam" id="PF02518">
    <property type="entry name" value="HATPase_c"/>
    <property type="match status" value="1"/>
</dbReference>
<dbReference type="InterPro" id="IPR003661">
    <property type="entry name" value="HisK_dim/P_dom"/>
</dbReference>
<dbReference type="InterPro" id="IPR036097">
    <property type="entry name" value="HisK_dim/P_sf"/>
</dbReference>
<keyword evidence="10" id="KW-0812">Transmembrane</keyword>
<dbReference type="PROSITE" id="PS50109">
    <property type="entry name" value="HIS_KIN"/>
    <property type="match status" value="1"/>
</dbReference>
<comment type="catalytic activity">
    <reaction evidence="1">
        <text>ATP + protein L-histidine = ADP + protein N-phospho-L-histidine.</text>
        <dbReference type="EC" id="2.7.13.3"/>
    </reaction>
</comment>
<sequence>MPGPTPAPARRGALAPEVFRSRHRVIRLITFLLVPLVVVTGLASGTLGSSVHTGDQSAWVVAFAATALACAAFGDIAHGPRGRAVCVAIGLDAAVSALVQAIGGSTHLHLAYLVAVALVGLYQDWVPLLLSVLLIFAHHLAFGALAPQLIYSDGTPHHLALPLALLHGALVLAMCAVQMVHWHFARASEAALRRSHEETRRLALVARRTADGIVITDAHGVVEWANEAFYRMTGLNPARVEGRTRASLFPEPPAPEHAAALDPATALASSAARGPVGGELEFRTSTAAGRPYWTAIEVHPVTEAGVTRFFLVERDVTARHEAEQELLRARERAEALTEELSHEKFLLSDVISSIPQLLYWKDTEGRYRGANQALLDELGVSGADEVIGRTDTEIGLVGPLAEGIRSVERQIDETGLAVMDQHVSLPAWEGPPRSFLLSVLPQHGPDGARTGLIGVGADVSRVADLERALAQANRLEALGQLAAGVAHEINTPVQFVSDNTSFLAESFGELLTAAIATRALLTAATAADATGSAPAAFDLDAAVAVDAALDMDFLTEEVPKAIAESQEGLGRVAGIVRALKDFSHPGAGRGAVDVNRAIESTAHISRSEWKYEAELDLDLDPELGLVPCYESELKQVVLNLIVNAAHAVSERRATGEQSPLGRITVGTRRDVDRVTISVADTGTGMDEGTKLRIFEPFFTTKEVGRGTGQGLSLAYNVVVQLHGGRIDVDTHLGEGTVFTLTLPLDAVPADGSAPLAVFA</sequence>
<evidence type="ECO:0000259" key="11">
    <source>
        <dbReference type="PROSITE" id="PS50109"/>
    </source>
</evidence>
<protein>
    <recommendedName>
        <fullName evidence="3">histidine kinase</fullName>
        <ecNumber evidence="3">2.7.13.3</ecNumber>
    </recommendedName>
</protein>
<dbReference type="SUPFAM" id="SSF55874">
    <property type="entry name" value="ATPase domain of HSP90 chaperone/DNA topoisomerase II/histidine kinase"/>
    <property type="match status" value="1"/>
</dbReference>